<reference evidence="3 4" key="1">
    <citation type="submission" date="2020-02" db="EMBL/GenBank/DDBJ databases">
        <title>Draft genome sequence of Haematococcus lacustris strain NIES-144.</title>
        <authorList>
            <person name="Morimoto D."/>
            <person name="Nakagawa S."/>
            <person name="Yoshida T."/>
            <person name="Sawayama S."/>
        </authorList>
    </citation>
    <scope>NUCLEOTIDE SEQUENCE [LARGE SCALE GENOMIC DNA]</scope>
    <source>
        <strain evidence="3 4">NIES-144</strain>
    </source>
</reference>
<sequence length="121" mass="12743">MDVLLYRSPGLKPQDLQLATLVEAPPAFLDFYFGIKESSPLQPGRQLQRCQALFFSTQGDTCLAACMATGDYDGDLYLGGGAAASGAHTAQAGEGAVQAGSLLALQRLLQPSQQLLPLSRS</sequence>
<dbReference type="GO" id="GO:0031047">
    <property type="term" value="P:regulatory ncRNA-mediated gene silencing"/>
    <property type="evidence" value="ECO:0007669"/>
    <property type="project" value="UniProtKB-KW"/>
</dbReference>
<evidence type="ECO:0000256" key="1">
    <source>
        <dbReference type="RuleBase" id="RU363098"/>
    </source>
</evidence>
<comment type="catalytic activity">
    <reaction evidence="1">
        <text>RNA(n) + a ribonucleoside 5'-triphosphate = RNA(n+1) + diphosphate</text>
        <dbReference type="Rhea" id="RHEA:21248"/>
        <dbReference type="Rhea" id="RHEA-COMP:14527"/>
        <dbReference type="Rhea" id="RHEA-COMP:17342"/>
        <dbReference type="ChEBI" id="CHEBI:33019"/>
        <dbReference type="ChEBI" id="CHEBI:61557"/>
        <dbReference type="ChEBI" id="CHEBI:140395"/>
        <dbReference type="EC" id="2.7.7.48"/>
    </reaction>
</comment>
<dbReference type="InterPro" id="IPR057596">
    <property type="entry name" value="RDRP_core"/>
</dbReference>
<dbReference type="EC" id="2.7.7.48" evidence="1"/>
<name>A0A699YKB3_HAELA</name>
<accession>A0A699YKB3</accession>
<proteinExistence type="inferred from homology"/>
<keyword evidence="1" id="KW-0548">Nucleotidyltransferase</keyword>
<evidence type="ECO:0000313" key="4">
    <source>
        <dbReference type="Proteomes" id="UP000485058"/>
    </source>
</evidence>
<comment type="similarity">
    <text evidence="1">Belongs to the RdRP family.</text>
</comment>
<dbReference type="Proteomes" id="UP000485058">
    <property type="component" value="Unassembled WGS sequence"/>
</dbReference>
<dbReference type="AlphaFoldDB" id="A0A699YKB3"/>
<dbReference type="EMBL" id="BLLF01000158">
    <property type="protein sequence ID" value="GFH08388.1"/>
    <property type="molecule type" value="Genomic_DNA"/>
</dbReference>
<comment type="function">
    <text evidence="1">Probably involved in the RNA silencing pathway and required for the generation of small interfering RNAs (siRNAs).</text>
</comment>
<keyword evidence="1" id="KW-0808">Transferase</keyword>
<organism evidence="3 4">
    <name type="scientific">Haematococcus lacustris</name>
    <name type="common">Green alga</name>
    <name type="synonym">Haematococcus pluvialis</name>
    <dbReference type="NCBI Taxonomy" id="44745"/>
    <lineage>
        <taxon>Eukaryota</taxon>
        <taxon>Viridiplantae</taxon>
        <taxon>Chlorophyta</taxon>
        <taxon>core chlorophytes</taxon>
        <taxon>Chlorophyceae</taxon>
        <taxon>CS clade</taxon>
        <taxon>Chlamydomonadales</taxon>
        <taxon>Haematococcaceae</taxon>
        <taxon>Haematococcus</taxon>
    </lineage>
</organism>
<dbReference type="Pfam" id="PF05183">
    <property type="entry name" value="RdRP"/>
    <property type="match status" value="1"/>
</dbReference>
<evidence type="ECO:0000313" key="3">
    <source>
        <dbReference type="EMBL" id="GFH08388.1"/>
    </source>
</evidence>
<keyword evidence="1" id="KW-0694">RNA-binding</keyword>
<dbReference type="GO" id="GO:0003968">
    <property type="term" value="F:RNA-directed RNA polymerase activity"/>
    <property type="evidence" value="ECO:0007669"/>
    <property type="project" value="UniProtKB-KW"/>
</dbReference>
<gene>
    <name evidence="3" type="ORF">HaLaN_03338</name>
</gene>
<comment type="caution">
    <text evidence="3">The sequence shown here is derived from an EMBL/GenBank/DDBJ whole genome shotgun (WGS) entry which is preliminary data.</text>
</comment>
<keyword evidence="1 3" id="KW-0696">RNA-directed RNA polymerase</keyword>
<keyword evidence="1" id="KW-0943">RNA-mediated gene silencing</keyword>
<keyword evidence="4" id="KW-1185">Reference proteome</keyword>
<evidence type="ECO:0000259" key="2">
    <source>
        <dbReference type="Pfam" id="PF05183"/>
    </source>
</evidence>
<feature type="domain" description="RDRP core" evidence="2">
    <location>
        <begin position="2"/>
        <end position="77"/>
    </location>
</feature>
<dbReference type="GO" id="GO:0003723">
    <property type="term" value="F:RNA binding"/>
    <property type="evidence" value="ECO:0007669"/>
    <property type="project" value="UniProtKB-KW"/>
</dbReference>
<protein>
    <recommendedName>
        <fullName evidence="1">RNA-dependent RNA polymerase</fullName>
        <ecNumber evidence="1">2.7.7.48</ecNumber>
    </recommendedName>
</protein>